<evidence type="ECO:0000313" key="1">
    <source>
        <dbReference type="EMBL" id="MDO1513025.1"/>
    </source>
</evidence>
<sequence>MRKTALIISIMLYFSCAKEEAEVTFNTLESSFKGELEWVRNFGGSSVESAQAIIKTNDGGFAIIGYTGSINGDIDTKTIEENDYWLLKFDRDANLQWNKTYGGSKDDIGQSLAQTSDGGFILTGYAMSSDGDATNNEGFHDNWIVKLNAQGNLEWESSYGFSGHDHSYDILEASQGGYFFTGFLDITSARADGNIEKGNTLTSHGVGEFWGTKIDEEGSVQWRGYFGGTNNDRAHSVVQANDGGFVMAGFTESDDYDISSTNGSYDFWVVKVDAFGNLVWEQSFGGEGIEVSYDIAKTTDGGFVVVGNTFSTNGDILNNHGESDMWMIKLDENGNLEWEQTYGGSKFDLAQAVVESMDGGFLIAGNTKSNDYDASNNMGENDIWLVKTNQTGNLVWQQSYGGSGLDFGFDLMENPDGSVFVVGESSSADFNPLILKGKSDLILLKIK</sequence>
<comment type="caution">
    <text evidence="1">The sequence shown here is derived from an EMBL/GenBank/DDBJ whole genome shotgun (WGS) entry which is preliminary data.</text>
</comment>
<dbReference type="PANTHER" id="PTHR42754:SF1">
    <property type="entry name" value="LIPOPROTEIN"/>
    <property type="match status" value="1"/>
</dbReference>
<reference evidence="1" key="2">
    <citation type="submission" date="2023-06" db="EMBL/GenBank/DDBJ databases">
        <authorList>
            <person name="Lucena T."/>
            <person name="Sun Q."/>
        </authorList>
    </citation>
    <scope>NUCLEOTIDE SEQUENCE</scope>
    <source>
        <strain evidence="1">CECT 8869</strain>
    </source>
</reference>
<dbReference type="Proteomes" id="UP001168579">
    <property type="component" value="Unassembled WGS sequence"/>
</dbReference>
<gene>
    <name evidence="1" type="ORF">Q2T41_10195</name>
    <name evidence="2" type="ORF">Q2T41_20025</name>
</gene>
<name>A0ABT8RQ76_9FLAO</name>
<dbReference type="PANTHER" id="PTHR42754">
    <property type="entry name" value="ENDOGLUCANASE"/>
    <property type="match status" value="1"/>
</dbReference>
<keyword evidence="3" id="KW-1185">Reference proteome</keyword>
<dbReference type="EMBL" id="JAUKUC010000009">
    <property type="protein sequence ID" value="MDO1514904.1"/>
    <property type="molecule type" value="Genomic_DNA"/>
</dbReference>
<protein>
    <recommendedName>
        <fullName evidence="4">Bulb-type lectin domain-containing protein</fullName>
    </recommendedName>
</protein>
<proteinExistence type="predicted"/>
<reference evidence="1" key="1">
    <citation type="journal article" date="2014" name="Int. J. Syst. Evol. Microbiol.">
        <title>Complete genome of a new Firmicutes species belonging to the dominant human colonic microbiota ('Ruminococcus bicirculans') reveals two chromosomes and a selective capacity to utilize plant glucans.</title>
        <authorList>
            <consortium name="NISC Comparative Sequencing Program"/>
            <person name="Wegmann U."/>
            <person name="Louis P."/>
            <person name="Goesmann A."/>
            <person name="Henrissat B."/>
            <person name="Duncan S.H."/>
            <person name="Flint H.J."/>
        </authorList>
    </citation>
    <scope>NUCLEOTIDE SEQUENCE</scope>
    <source>
        <strain evidence="1">CECT 8869</strain>
    </source>
</reference>
<evidence type="ECO:0008006" key="4">
    <source>
        <dbReference type="Google" id="ProtNLM"/>
    </source>
</evidence>
<organism evidence="1 3">
    <name type="scientific">Maribacter confluentis</name>
    <dbReference type="NCBI Taxonomy" id="1656093"/>
    <lineage>
        <taxon>Bacteria</taxon>
        <taxon>Pseudomonadati</taxon>
        <taxon>Bacteroidota</taxon>
        <taxon>Flavobacteriia</taxon>
        <taxon>Flavobacteriales</taxon>
        <taxon>Flavobacteriaceae</taxon>
        <taxon>Maribacter</taxon>
    </lineage>
</organism>
<evidence type="ECO:0000313" key="3">
    <source>
        <dbReference type="Proteomes" id="UP001168579"/>
    </source>
</evidence>
<evidence type="ECO:0000313" key="2">
    <source>
        <dbReference type="EMBL" id="MDO1514904.1"/>
    </source>
</evidence>
<accession>A0ABT8RQ76</accession>
<dbReference type="EMBL" id="JAUKUC010000001">
    <property type="protein sequence ID" value="MDO1513025.1"/>
    <property type="molecule type" value="Genomic_DNA"/>
</dbReference>
<dbReference type="RefSeq" id="WP_304435993.1">
    <property type="nucleotide sequence ID" value="NZ_JAUKUC010000001.1"/>
</dbReference>